<organism evidence="2 3">
    <name type="scientific">Alkalibacterium subtropicum</name>
    <dbReference type="NCBI Taxonomy" id="753702"/>
    <lineage>
        <taxon>Bacteria</taxon>
        <taxon>Bacillati</taxon>
        <taxon>Bacillota</taxon>
        <taxon>Bacilli</taxon>
        <taxon>Lactobacillales</taxon>
        <taxon>Carnobacteriaceae</taxon>
        <taxon>Alkalibacterium</taxon>
    </lineage>
</organism>
<dbReference type="AlphaFoldDB" id="A0A1I1ESJ9"/>
<dbReference type="STRING" id="753702.SAMN04488102_101327"/>
<gene>
    <name evidence="2" type="ORF">SAMN04488102_101327</name>
</gene>
<evidence type="ECO:0000256" key="1">
    <source>
        <dbReference type="SAM" id="Phobius"/>
    </source>
</evidence>
<dbReference type="RefSeq" id="WP_091528114.1">
    <property type="nucleotide sequence ID" value="NZ_FOLT01000001.1"/>
</dbReference>
<proteinExistence type="predicted"/>
<dbReference type="EMBL" id="FOLT01000001">
    <property type="protein sequence ID" value="SFB89977.1"/>
    <property type="molecule type" value="Genomic_DNA"/>
</dbReference>
<reference evidence="3" key="1">
    <citation type="submission" date="2016-10" db="EMBL/GenBank/DDBJ databases">
        <authorList>
            <person name="Varghese N."/>
            <person name="Submissions S."/>
        </authorList>
    </citation>
    <scope>NUCLEOTIDE SEQUENCE [LARGE SCALE GENOMIC DNA]</scope>
    <source>
        <strain evidence="3">DSM 23664</strain>
    </source>
</reference>
<feature type="transmembrane region" description="Helical" evidence="1">
    <location>
        <begin position="80"/>
        <end position="100"/>
    </location>
</feature>
<protein>
    <recommendedName>
        <fullName evidence="4">SMODS and SLOG-associating 2TM effector domain-containing protein</fullName>
    </recommendedName>
</protein>
<dbReference type="Proteomes" id="UP000199612">
    <property type="component" value="Unassembled WGS sequence"/>
</dbReference>
<dbReference type="Pfam" id="PF14015">
    <property type="entry name" value="DUF4231"/>
    <property type="match status" value="1"/>
</dbReference>
<dbReference type="NCBIfam" id="NF033634">
    <property type="entry name" value="SLATT_1"/>
    <property type="match status" value="1"/>
</dbReference>
<keyword evidence="1" id="KW-1133">Transmembrane helix</keyword>
<name>A0A1I1ESJ9_9LACT</name>
<sequence length="166" mass="19401">MLKLNRELGYSLVLEENHKTDIKNQENDYIEDRVNDQINWYDSKSIKTQRKYKIYKGITIITSALIPILSFTNLPSQGTQYLIATLGAVIAISEGLISLNKYSENWIRYRSICETLKQEKFMYLNESGVYSEEDSNFSFFVERIETIISQENVNWASLNKDYKKKG</sequence>
<keyword evidence="1" id="KW-0472">Membrane</keyword>
<evidence type="ECO:0000313" key="3">
    <source>
        <dbReference type="Proteomes" id="UP000199612"/>
    </source>
</evidence>
<evidence type="ECO:0008006" key="4">
    <source>
        <dbReference type="Google" id="ProtNLM"/>
    </source>
</evidence>
<keyword evidence="1" id="KW-0812">Transmembrane</keyword>
<evidence type="ECO:0000313" key="2">
    <source>
        <dbReference type="EMBL" id="SFB89977.1"/>
    </source>
</evidence>
<accession>A0A1I1ESJ9</accession>
<dbReference type="OrthoDB" id="9791874at2"/>
<dbReference type="InterPro" id="IPR025325">
    <property type="entry name" value="DUF4231"/>
</dbReference>
<feature type="transmembrane region" description="Helical" evidence="1">
    <location>
        <begin position="54"/>
        <end position="74"/>
    </location>
</feature>
<keyword evidence="3" id="KW-1185">Reference proteome</keyword>